<dbReference type="InterPro" id="IPR033899">
    <property type="entry name" value="CXC_Chemokine_domain"/>
</dbReference>
<dbReference type="KEGG" id="emc:129336554"/>
<dbReference type="CDD" id="cd00273">
    <property type="entry name" value="Chemokine_CXC"/>
    <property type="match status" value="1"/>
</dbReference>
<accession>A0AA97JYW4</accession>
<dbReference type="InterPro" id="IPR001089">
    <property type="entry name" value="Chemokine_CXC"/>
</dbReference>
<evidence type="ECO:0000259" key="6">
    <source>
        <dbReference type="SMART" id="SM00199"/>
    </source>
</evidence>
<evidence type="ECO:0000256" key="5">
    <source>
        <dbReference type="SAM" id="SignalP"/>
    </source>
</evidence>
<evidence type="ECO:0000313" key="7">
    <source>
        <dbReference type="Proteomes" id="UP001190640"/>
    </source>
</evidence>
<feature type="signal peptide" evidence="5">
    <location>
        <begin position="1"/>
        <end position="22"/>
    </location>
</feature>
<keyword evidence="5" id="KW-0732">Signal</keyword>
<reference evidence="8" key="1">
    <citation type="submission" date="2025-08" db="UniProtKB">
        <authorList>
            <consortium name="RefSeq"/>
        </authorList>
    </citation>
    <scope>IDENTIFICATION</scope>
    <source>
        <tissue evidence="8">Blood</tissue>
    </source>
</reference>
<dbReference type="InterPro" id="IPR036048">
    <property type="entry name" value="Interleukin_8-like_sf"/>
</dbReference>
<dbReference type="PANTHER" id="PTHR12015">
    <property type="entry name" value="SMALL INDUCIBLE CYTOKINE A"/>
    <property type="match status" value="1"/>
</dbReference>
<dbReference type="PANTHER" id="PTHR12015:SF198">
    <property type="entry name" value="PLATELET BASIC PROTEIN"/>
    <property type="match status" value="1"/>
</dbReference>
<evidence type="ECO:0000256" key="3">
    <source>
        <dbReference type="ARBA" id="ARBA00022514"/>
    </source>
</evidence>
<dbReference type="SMART" id="SM00199">
    <property type="entry name" value="SCY"/>
    <property type="match status" value="1"/>
</dbReference>
<dbReference type="PRINTS" id="PR00437">
    <property type="entry name" value="SMALLCYTKCXC"/>
</dbReference>
<dbReference type="PRINTS" id="PR00436">
    <property type="entry name" value="INTERLEUKIN8"/>
</dbReference>
<dbReference type="Gene3D" id="2.40.50.40">
    <property type="match status" value="1"/>
</dbReference>
<name>A0AA97JYW4_EUBMA</name>
<dbReference type="InterPro" id="IPR039809">
    <property type="entry name" value="Chemokine_b/g/d"/>
</dbReference>
<feature type="domain" description="Chemokine interleukin-8-like" evidence="6">
    <location>
        <begin position="32"/>
        <end position="93"/>
    </location>
</feature>
<dbReference type="AlphaFoldDB" id="A0AA97JYW4"/>
<keyword evidence="7" id="KW-1185">Reference proteome</keyword>
<evidence type="ECO:0000256" key="4">
    <source>
        <dbReference type="ARBA" id="ARBA00022525"/>
    </source>
</evidence>
<dbReference type="GO" id="GO:0006952">
    <property type="term" value="P:defense response"/>
    <property type="evidence" value="ECO:0007669"/>
    <property type="project" value="InterPro"/>
</dbReference>
<dbReference type="GO" id="GO:0008009">
    <property type="term" value="F:chemokine activity"/>
    <property type="evidence" value="ECO:0007669"/>
    <property type="project" value="InterPro"/>
</dbReference>
<organism evidence="7 8">
    <name type="scientific">Eublepharis macularius</name>
    <name type="common">Leopard gecko</name>
    <name type="synonym">Cyrtodactylus macularius</name>
    <dbReference type="NCBI Taxonomy" id="481883"/>
    <lineage>
        <taxon>Eukaryota</taxon>
        <taxon>Metazoa</taxon>
        <taxon>Chordata</taxon>
        <taxon>Craniata</taxon>
        <taxon>Vertebrata</taxon>
        <taxon>Euteleostomi</taxon>
        <taxon>Lepidosauria</taxon>
        <taxon>Squamata</taxon>
        <taxon>Bifurcata</taxon>
        <taxon>Gekkota</taxon>
        <taxon>Eublepharidae</taxon>
        <taxon>Eublepharinae</taxon>
        <taxon>Eublepharis</taxon>
    </lineage>
</organism>
<keyword evidence="3" id="KW-0202">Cytokine</keyword>
<dbReference type="GeneID" id="129336554"/>
<feature type="chain" id="PRO_5041730269" evidence="5">
    <location>
        <begin position="23"/>
        <end position="98"/>
    </location>
</feature>
<sequence>MKGLTVAVTLGLLISSIVPLQGLPIESLVVNLRKCKCAKKTSSVFDLAYLKSVRVLSPSVYCRRKEIILLTKKDRKICVDPNAPWVQELIKGLTQRQS</sequence>
<comment type="subcellular location">
    <subcellularLocation>
        <location evidence="1">Secreted</location>
    </subcellularLocation>
</comment>
<proteinExistence type="inferred from homology"/>
<evidence type="ECO:0000256" key="2">
    <source>
        <dbReference type="ARBA" id="ARBA00010665"/>
    </source>
</evidence>
<dbReference type="RefSeq" id="XP_054845684.1">
    <property type="nucleotide sequence ID" value="XM_054989709.1"/>
</dbReference>
<comment type="similarity">
    <text evidence="2">Belongs to the intercrine alpha (chemokine CxC) family.</text>
</comment>
<protein>
    <submittedName>
        <fullName evidence="8">C-X-C motif chemokine 13-like</fullName>
    </submittedName>
</protein>
<dbReference type="GO" id="GO:0006955">
    <property type="term" value="P:immune response"/>
    <property type="evidence" value="ECO:0007669"/>
    <property type="project" value="InterPro"/>
</dbReference>
<dbReference type="Pfam" id="PF00048">
    <property type="entry name" value="IL8"/>
    <property type="match status" value="1"/>
</dbReference>
<evidence type="ECO:0000256" key="1">
    <source>
        <dbReference type="ARBA" id="ARBA00004613"/>
    </source>
</evidence>
<dbReference type="GO" id="GO:0005615">
    <property type="term" value="C:extracellular space"/>
    <property type="evidence" value="ECO:0007669"/>
    <property type="project" value="UniProtKB-KW"/>
</dbReference>
<dbReference type="InterPro" id="IPR001811">
    <property type="entry name" value="Chemokine_IL8-like_dom"/>
</dbReference>
<dbReference type="SUPFAM" id="SSF54117">
    <property type="entry name" value="Interleukin 8-like chemokines"/>
    <property type="match status" value="1"/>
</dbReference>
<keyword evidence="4" id="KW-0964">Secreted</keyword>
<evidence type="ECO:0000313" key="8">
    <source>
        <dbReference type="RefSeq" id="XP_054845684.1"/>
    </source>
</evidence>
<dbReference type="Proteomes" id="UP001190640">
    <property type="component" value="Chromosome 10"/>
</dbReference>
<gene>
    <name evidence="8" type="primary">LOC129336554</name>
</gene>